<dbReference type="PANTHER" id="PTHR43831">
    <property type="entry name" value="ISOBUTYRYL-COA DEHYDROGENASE"/>
    <property type="match status" value="1"/>
</dbReference>
<dbReference type="Proteomes" id="UP000574067">
    <property type="component" value="Unassembled WGS sequence"/>
</dbReference>
<evidence type="ECO:0000256" key="1">
    <source>
        <dbReference type="ARBA" id="ARBA00022630"/>
    </source>
</evidence>
<comment type="caution">
    <text evidence="6">The sequence shown here is derived from an EMBL/GenBank/DDBJ whole genome shotgun (WGS) entry which is preliminary data.</text>
</comment>
<evidence type="ECO:0000259" key="5">
    <source>
        <dbReference type="Pfam" id="PF08028"/>
    </source>
</evidence>
<dbReference type="Pfam" id="PF02770">
    <property type="entry name" value="Acyl-CoA_dh_M"/>
    <property type="match status" value="1"/>
</dbReference>
<keyword evidence="2" id="KW-0560">Oxidoreductase</keyword>
<evidence type="ECO:0000313" key="6">
    <source>
        <dbReference type="EMBL" id="NML16429.1"/>
    </source>
</evidence>
<dbReference type="CDD" id="cd00567">
    <property type="entry name" value="ACAD"/>
    <property type="match status" value="1"/>
</dbReference>
<dbReference type="InterPro" id="IPR052547">
    <property type="entry name" value="Mito_Isobutyryl-CoADH"/>
</dbReference>
<dbReference type="Gene3D" id="1.10.540.10">
    <property type="entry name" value="Acyl-CoA dehydrogenase/oxidase, N-terminal domain"/>
    <property type="match status" value="1"/>
</dbReference>
<name>A0A848FDG1_9BURK</name>
<feature type="domain" description="Acyl-CoA dehydrogenase C-terminal" evidence="5">
    <location>
        <begin position="255"/>
        <end position="368"/>
    </location>
</feature>
<sequence>MPVGRPGRPDAQLLAHITRSLAATAAEFDAGGHFPHANFELLRRHGLLGLVVPREFGGAGGRLAEARELIAAVARGEPATALVLVMQLLLTRLLGQPDCRWPAALRERVLRSAVREGALGNQLRVEPELGSPARGGLPGTVARRTADGWRLSGHKLYTTGIDGLRWLVVWGRTDEPTPRAGQFLVPADAPGLQVKRSWNHLGMRATASDEVLLDDVPIPLDHAVDLCAPEDWLTRPDPEQQAWMSVLLATLYDAVARNARDWLLDFLRRRVPSSLGAPLASLPRAQEAMGEIELLLVASQAQLDAATAAADAGRPWSAADSGLLKVAVTRNAIAVVELALRQSGNHGLDRANPLQRYHRDVLCGRVHTPQEDSALVAAGRAALRPAAQA</sequence>
<dbReference type="InterPro" id="IPR037069">
    <property type="entry name" value="AcylCoA_DH/ox_N_sf"/>
</dbReference>
<dbReference type="PIRSF" id="PIRSF016578">
    <property type="entry name" value="HsaA"/>
    <property type="match status" value="1"/>
</dbReference>
<dbReference type="EMBL" id="JABBFW010000010">
    <property type="protein sequence ID" value="NML16429.1"/>
    <property type="molecule type" value="Genomic_DNA"/>
</dbReference>
<dbReference type="SUPFAM" id="SSF56645">
    <property type="entry name" value="Acyl-CoA dehydrogenase NM domain-like"/>
    <property type="match status" value="1"/>
</dbReference>
<evidence type="ECO:0000259" key="3">
    <source>
        <dbReference type="Pfam" id="PF02770"/>
    </source>
</evidence>
<evidence type="ECO:0000256" key="2">
    <source>
        <dbReference type="ARBA" id="ARBA00023002"/>
    </source>
</evidence>
<dbReference type="InterPro" id="IPR013107">
    <property type="entry name" value="Acyl-CoA_DH_C"/>
</dbReference>
<gene>
    <name evidence="6" type="ORF">HHL10_15710</name>
</gene>
<accession>A0A848FDG1</accession>
<feature type="domain" description="Acyl-CoA dehydrogenase/oxidase N-terminal" evidence="4">
    <location>
        <begin position="18"/>
        <end position="88"/>
    </location>
</feature>
<dbReference type="InterPro" id="IPR009100">
    <property type="entry name" value="AcylCoA_DH/oxidase_NM_dom_sf"/>
</dbReference>
<dbReference type="InterPro" id="IPR013786">
    <property type="entry name" value="AcylCoA_DH/ox_N"/>
</dbReference>
<dbReference type="Pfam" id="PF08028">
    <property type="entry name" value="Acyl-CoA_dh_2"/>
    <property type="match status" value="1"/>
</dbReference>
<dbReference type="GO" id="GO:0050660">
    <property type="term" value="F:flavin adenine dinucleotide binding"/>
    <property type="evidence" value="ECO:0007669"/>
    <property type="project" value="InterPro"/>
</dbReference>
<dbReference type="SUPFAM" id="SSF47203">
    <property type="entry name" value="Acyl-CoA dehydrogenase C-terminal domain-like"/>
    <property type="match status" value="1"/>
</dbReference>
<keyword evidence="7" id="KW-1185">Reference proteome</keyword>
<dbReference type="GO" id="GO:0016627">
    <property type="term" value="F:oxidoreductase activity, acting on the CH-CH group of donors"/>
    <property type="evidence" value="ECO:0007669"/>
    <property type="project" value="InterPro"/>
</dbReference>
<protein>
    <submittedName>
        <fullName evidence="6">Acyl-CoA/acyl-ACP dehydrogenase</fullName>
    </submittedName>
</protein>
<evidence type="ECO:0000259" key="4">
    <source>
        <dbReference type="Pfam" id="PF02771"/>
    </source>
</evidence>
<proteinExistence type="predicted"/>
<dbReference type="Gene3D" id="2.40.110.10">
    <property type="entry name" value="Butyryl-CoA Dehydrogenase, subunit A, domain 2"/>
    <property type="match status" value="1"/>
</dbReference>
<organism evidence="6 7">
    <name type="scientific">Azohydromonas caseinilytica</name>
    <dbReference type="NCBI Taxonomy" id="2728836"/>
    <lineage>
        <taxon>Bacteria</taxon>
        <taxon>Pseudomonadati</taxon>
        <taxon>Pseudomonadota</taxon>
        <taxon>Betaproteobacteria</taxon>
        <taxon>Burkholderiales</taxon>
        <taxon>Sphaerotilaceae</taxon>
        <taxon>Azohydromonas</taxon>
    </lineage>
</organism>
<keyword evidence="1" id="KW-0285">Flavoprotein</keyword>
<dbReference type="AlphaFoldDB" id="A0A848FDG1"/>
<dbReference type="Pfam" id="PF02771">
    <property type="entry name" value="Acyl-CoA_dh_N"/>
    <property type="match status" value="1"/>
</dbReference>
<evidence type="ECO:0000313" key="7">
    <source>
        <dbReference type="Proteomes" id="UP000574067"/>
    </source>
</evidence>
<dbReference type="InterPro" id="IPR006091">
    <property type="entry name" value="Acyl-CoA_Oxase/DH_mid-dom"/>
</dbReference>
<dbReference type="InterPro" id="IPR046373">
    <property type="entry name" value="Acyl-CoA_Oxase/DH_mid-dom_sf"/>
</dbReference>
<dbReference type="PANTHER" id="PTHR43831:SF1">
    <property type="entry name" value="ISOBUTYRYL-COA DEHYDROGENASE, MITOCHONDRIAL"/>
    <property type="match status" value="1"/>
</dbReference>
<dbReference type="InterPro" id="IPR036250">
    <property type="entry name" value="AcylCo_DH-like_C"/>
</dbReference>
<dbReference type="Gene3D" id="1.20.140.10">
    <property type="entry name" value="Butyryl-CoA Dehydrogenase, subunit A, domain 3"/>
    <property type="match status" value="1"/>
</dbReference>
<feature type="domain" description="Acyl-CoA oxidase/dehydrogenase middle" evidence="3">
    <location>
        <begin position="126"/>
        <end position="216"/>
    </location>
</feature>
<reference evidence="6 7" key="1">
    <citation type="submission" date="2020-04" db="EMBL/GenBank/DDBJ databases">
        <title>Azohydromonas sp. isolated from soil.</title>
        <authorList>
            <person name="Dahal R.H."/>
        </authorList>
    </citation>
    <scope>NUCLEOTIDE SEQUENCE [LARGE SCALE GENOMIC DNA]</scope>
    <source>
        <strain evidence="6 7">G-1-1-14</strain>
    </source>
</reference>